<sequence>MDEYKEEGNFRRILAQIDLADVKNAIDRSKWIMNRNHENQLKLVKYKGFEYFEDNPSLAVWESIERILIDCKLKS</sequence>
<name>A0A5J4JKS9_9BACI</name>
<dbReference type="RefSeq" id="WP_216643721.1">
    <property type="nucleotide sequence ID" value="NZ_BKZP01000018.1"/>
</dbReference>
<protein>
    <submittedName>
        <fullName evidence="1">Uncharacterized protein</fullName>
    </submittedName>
</protein>
<dbReference type="Proteomes" id="UP000391919">
    <property type="component" value="Unassembled WGS sequence"/>
</dbReference>
<evidence type="ECO:0000313" key="2">
    <source>
        <dbReference type="Proteomes" id="UP000391919"/>
    </source>
</evidence>
<accession>A0A5J4JKS9</accession>
<dbReference type="EMBL" id="BKZQ01000043">
    <property type="protein sequence ID" value="GER71295.1"/>
    <property type="molecule type" value="Genomic_DNA"/>
</dbReference>
<organism evidence="1 2">
    <name type="scientific">Weizmannia acidilactici</name>
    <dbReference type="NCBI Taxonomy" id="2607726"/>
    <lineage>
        <taxon>Bacteria</taxon>
        <taxon>Bacillati</taxon>
        <taxon>Bacillota</taxon>
        <taxon>Bacilli</taxon>
        <taxon>Bacillales</taxon>
        <taxon>Bacillaceae</taxon>
        <taxon>Heyndrickxia</taxon>
    </lineage>
</organism>
<proteinExistence type="predicted"/>
<reference evidence="1 2" key="1">
    <citation type="submission" date="2019-09" db="EMBL/GenBank/DDBJ databases">
        <title>Draft genome sequence of Bacillus sp. JC-7.</title>
        <authorList>
            <person name="Tanaka N."/>
            <person name="Shiwa Y."/>
            <person name="Fujita N."/>
            <person name="Tanasupawat S."/>
        </authorList>
    </citation>
    <scope>NUCLEOTIDE SEQUENCE [LARGE SCALE GENOMIC DNA]</scope>
    <source>
        <strain evidence="1 2">JC-7</strain>
    </source>
</reference>
<comment type="caution">
    <text evidence="1">The sequence shown here is derived from an EMBL/GenBank/DDBJ whole genome shotgun (WGS) entry which is preliminary data.</text>
</comment>
<keyword evidence="2" id="KW-1185">Reference proteome</keyword>
<evidence type="ECO:0000313" key="1">
    <source>
        <dbReference type="EMBL" id="GER71295.1"/>
    </source>
</evidence>
<dbReference type="AlphaFoldDB" id="A0A5J4JKS9"/>
<gene>
    <name evidence="1" type="ORF">BpJC7_25980</name>
</gene>